<dbReference type="GO" id="GO:0005634">
    <property type="term" value="C:nucleus"/>
    <property type="evidence" value="ECO:0007669"/>
    <property type="project" value="UniProtKB-SubCell"/>
</dbReference>
<feature type="compositionally biased region" description="Basic and acidic residues" evidence="3">
    <location>
        <begin position="181"/>
        <end position="190"/>
    </location>
</feature>
<name>A0A4T0FXK6_9BASI</name>
<dbReference type="SMART" id="SM00333">
    <property type="entry name" value="TUDOR"/>
    <property type="match status" value="1"/>
</dbReference>
<evidence type="ECO:0000259" key="4">
    <source>
        <dbReference type="SMART" id="SM00333"/>
    </source>
</evidence>
<dbReference type="PANTHER" id="PTHR46297:SF2">
    <property type="entry name" value="TUDOR DOMAIN-CONTAINING PROTEIN"/>
    <property type="match status" value="1"/>
</dbReference>
<keyword evidence="2" id="KW-0539">Nucleus</keyword>
<feature type="compositionally biased region" description="Low complexity" evidence="3">
    <location>
        <begin position="59"/>
        <end position="68"/>
    </location>
</feature>
<comment type="subcellular location">
    <subcellularLocation>
        <location evidence="1">Nucleus</location>
    </subcellularLocation>
</comment>
<accession>A0A4T0FXK6</accession>
<evidence type="ECO:0000256" key="2">
    <source>
        <dbReference type="ARBA" id="ARBA00023242"/>
    </source>
</evidence>
<evidence type="ECO:0000256" key="1">
    <source>
        <dbReference type="ARBA" id="ARBA00004123"/>
    </source>
</evidence>
<organism evidence="5 6">
    <name type="scientific">Wallemia hederae</name>
    <dbReference type="NCBI Taxonomy" id="1540922"/>
    <lineage>
        <taxon>Eukaryota</taxon>
        <taxon>Fungi</taxon>
        <taxon>Dikarya</taxon>
        <taxon>Basidiomycota</taxon>
        <taxon>Wallemiomycotina</taxon>
        <taxon>Wallemiomycetes</taxon>
        <taxon>Wallemiales</taxon>
        <taxon>Wallemiaceae</taxon>
        <taxon>Wallemia</taxon>
    </lineage>
</organism>
<sequence>MAVSNGYCRSSEEISGYELQLEQVKETLTADPTNAELLGLKDELANLIELLKSASQPVPVASASEPSPTHVDTSRPAPTTSKADADAVSFKAGEDVLAKYKDGKFYPATVKAVSGVHPKIVYTINFRGYQGTEQVQASMIKAMDAHTKMNITNKRQRDSIKSLTSIEDEKEKEKRRKKNEKKAVVREQKNSEMNNKQNNWQKFAKKANKKGIHIAGSEGKSIFKTPDNPYGRVGVTGSGRPMTEQKTVRDKHVFEQGSEEQ</sequence>
<keyword evidence="6" id="KW-1185">Reference proteome</keyword>
<feature type="region of interest" description="Disordered" evidence="3">
    <location>
        <begin position="59"/>
        <end position="85"/>
    </location>
</feature>
<gene>
    <name evidence="5" type="ORF">E3P99_00898</name>
</gene>
<proteinExistence type="predicted"/>
<dbReference type="EMBL" id="SPNW01000010">
    <property type="protein sequence ID" value="TIA91766.1"/>
    <property type="molecule type" value="Genomic_DNA"/>
</dbReference>
<protein>
    <recommendedName>
        <fullName evidence="4">Tudor domain-containing protein</fullName>
    </recommendedName>
</protein>
<dbReference type="AlphaFoldDB" id="A0A4T0FXK6"/>
<dbReference type="SUPFAM" id="SSF63748">
    <property type="entry name" value="Tudor/PWWP/MBT"/>
    <property type="match status" value="1"/>
</dbReference>
<dbReference type="InterPro" id="IPR002999">
    <property type="entry name" value="Tudor"/>
</dbReference>
<feature type="region of interest" description="Disordered" evidence="3">
    <location>
        <begin position="150"/>
        <end position="198"/>
    </location>
</feature>
<comment type="caution">
    <text evidence="5">The sequence shown here is derived from an EMBL/GenBank/DDBJ whole genome shotgun (WGS) entry which is preliminary data.</text>
</comment>
<feature type="domain" description="Tudor" evidence="4">
    <location>
        <begin position="88"/>
        <end position="148"/>
    </location>
</feature>
<dbReference type="Gene3D" id="2.30.30.140">
    <property type="match status" value="1"/>
</dbReference>
<feature type="region of interest" description="Disordered" evidence="3">
    <location>
        <begin position="215"/>
        <end position="261"/>
    </location>
</feature>
<evidence type="ECO:0000313" key="5">
    <source>
        <dbReference type="EMBL" id="TIA91766.1"/>
    </source>
</evidence>
<evidence type="ECO:0000256" key="3">
    <source>
        <dbReference type="SAM" id="MobiDB-lite"/>
    </source>
</evidence>
<reference evidence="5 6" key="1">
    <citation type="submission" date="2019-03" db="EMBL/GenBank/DDBJ databases">
        <title>Sequencing 23 genomes of Wallemia ichthyophaga.</title>
        <authorList>
            <person name="Gostincar C."/>
        </authorList>
    </citation>
    <scope>NUCLEOTIDE SEQUENCE [LARGE SCALE GENOMIC DNA]</scope>
    <source>
        <strain evidence="5 6">EXF-5753</strain>
    </source>
</reference>
<dbReference type="Proteomes" id="UP000310189">
    <property type="component" value="Unassembled WGS sequence"/>
</dbReference>
<dbReference type="OrthoDB" id="79171at2759"/>
<dbReference type="PANTHER" id="PTHR46297">
    <property type="entry name" value="ZINC FINGER CCCH-TYPE WITH G PATCH DOMAIN-CONTAINING PROTEIN"/>
    <property type="match status" value="1"/>
</dbReference>
<evidence type="ECO:0000313" key="6">
    <source>
        <dbReference type="Proteomes" id="UP000310189"/>
    </source>
</evidence>